<sequence>MTKLEKIMNYIIYSFRDEPLKLGKLKLAKILWFSDRAFMYKYSEALTGLEYIKMQYGPLPKKYEKILKELEIKGVIHIYQSNAYGNDDKKQICFHSLIEPDMSDFKAKEIQIIDEVMARLKDERAVDLSKQTHDKLWDSVNIGEIMPIEAVFWNDIESANEEDIKWAKAVLKAKGFYAD</sequence>
<organism evidence="3 4">
    <name type="scientific">Campylobacter upsaliensis</name>
    <dbReference type="NCBI Taxonomy" id="28080"/>
    <lineage>
        <taxon>Bacteria</taxon>
        <taxon>Pseudomonadati</taxon>
        <taxon>Campylobacterota</taxon>
        <taxon>Epsilonproteobacteria</taxon>
        <taxon>Campylobacterales</taxon>
        <taxon>Campylobacteraceae</taxon>
        <taxon>Campylobacter</taxon>
    </lineage>
</organism>
<dbReference type="InterPro" id="IPR025272">
    <property type="entry name" value="SocA_Panacea"/>
</dbReference>
<evidence type="ECO:0000313" key="2">
    <source>
        <dbReference type="EMBL" id="SUX25826.1"/>
    </source>
</evidence>
<dbReference type="Pfam" id="PF13274">
    <property type="entry name" value="SocA_Panacea"/>
    <property type="match status" value="1"/>
</dbReference>
<evidence type="ECO:0000259" key="1">
    <source>
        <dbReference type="Pfam" id="PF13274"/>
    </source>
</evidence>
<proteinExistence type="predicted"/>
<accession>A0A381EJE0</accession>
<reference evidence="3 4" key="1">
    <citation type="submission" date="2018-06" db="EMBL/GenBank/DDBJ databases">
        <authorList>
            <consortium name="Pathogen Informatics"/>
            <person name="Doyle S."/>
        </authorList>
    </citation>
    <scope>NUCLEOTIDE SEQUENCE [LARGE SCALE GENOMIC DNA]</scope>
    <source>
        <strain evidence="3 4">NCTC12264</strain>
    </source>
</reference>
<protein>
    <submittedName>
        <fullName evidence="3">Uncharacterized phage-associated protein</fullName>
    </submittedName>
</protein>
<gene>
    <name evidence="2" type="ORF">NCTC12264_00020</name>
    <name evidence="3" type="ORF">NCTC12264_01313</name>
</gene>
<dbReference type="AlphaFoldDB" id="A0A381EJE0"/>
<dbReference type="RefSeq" id="WP_115628631.1">
    <property type="nucleotide sequence ID" value="NZ_UFUZ01000001.1"/>
</dbReference>
<evidence type="ECO:0000313" key="3">
    <source>
        <dbReference type="EMBL" id="SUX27069.1"/>
    </source>
</evidence>
<name>A0A381EJE0_CAMUP</name>
<dbReference type="EMBL" id="UFUZ01000001">
    <property type="protein sequence ID" value="SUX27069.1"/>
    <property type="molecule type" value="Genomic_DNA"/>
</dbReference>
<evidence type="ECO:0000313" key="4">
    <source>
        <dbReference type="Proteomes" id="UP000254161"/>
    </source>
</evidence>
<dbReference type="Proteomes" id="UP000254161">
    <property type="component" value="Unassembled WGS sequence"/>
</dbReference>
<feature type="domain" description="Antitoxin SocA-like Panacea" evidence="1">
    <location>
        <begin position="27"/>
        <end position="137"/>
    </location>
</feature>
<dbReference type="EMBL" id="UFUZ01000001">
    <property type="protein sequence ID" value="SUX25826.1"/>
    <property type="molecule type" value="Genomic_DNA"/>
</dbReference>